<keyword evidence="5 7" id="KW-0560">Oxidoreductase</keyword>
<evidence type="ECO:0000256" key="4">
    <source>
        <dbReference type="ARBA" id="ARBA00022833"/>
    </source>
</evidence>
<dbReference type="Proteomes" id="UP001595814">
    <property type="component" value="Unassembled WGS sequence"/>
</dbReference>
<keyword evidence="7" id="KW-0223">Dioxygenase</keyword>
<dbReference type="PANTHER" id="PTHR30096">
    <property type="entry name" value="4,5-DOPA DIOXYGENASE EXTRADIOL-LIKE PROTEIN"/>
    <property type="match status" value="1"/>
</dbReference>
<dbReference type="PANTHER" id="PTHR30096:SF0">
    <property type="entry name" value="4,5-DOPA DIOXYGENASE EXTRADIOL-LIKE PROTEIN"/>
    <property type="match status" value="1"/>
</dbReference>
<feature type="domain" description="Extradiol ring-cleavage dioxygenase class III enzyme subunit B" evidence="6">
    <location>
        <begin position="54"/>
        <end position="274"/>
    </location>
</feature>
<gene>
    <name evidence="7" type="primary">ygiD</name>
    <name evidence="7" type="ORF">ACFOUT_16850</name>
</gene>
<dbReference type="InterPro" id="IPR014436">
    <property type="entry name" value="Extradiol_dOase_DODA"/>
</dbReference>
<dbReference type="Gene3D" id="3.40.830.10">
    <property type="entry name" value="LigB-like"/>
    <property type="match status" value="1"/>
</dbReference>
<dbReference type="SUPFAM" id="SSF53213">
    <property type="entry name" value="LigB-like"/>
    <property type="match status" value="1"/>
</dbReference>
<comment type="cofactor">
    <cofactor evidence="1">
        <name>Zn(2+)</name>
        <dbReference type="ChEBI" id="CHEBI:29105"/>
    </cofactor>
</comment>
<evidence type="ECO:0000313" key="7">
    <source>
        <dbReference type="EMBL" id="MFC4097557.1"/>
    </source>
</evidence>
<reference evidence="8" key="1">
    <citation type="journal article" date="2019" name="Int. J. Syst. Evol. Microbiol.">
        <title>The Global Catalogue of Microorganisms (GCM) 10K type strain sequencing project: providing services to taxonomists for standard genome sequencing and annotation.</title>
        <authorList>
            <consortium name="The Broad Institute Genomics Platform"/>
            <consortium name="The Broad Institute Genome Sequencing Center for Infectious Disease"/>
            <person name="Wu L."/>
            <person name="Ma J."/>
        </authorList>
    </citation>
    <scope>NUCLEOTIDE SEQUENCE [LARGE SCALE GENOMIC DNA]</scope>
    <source>
        <strain evidence="8">CECT 7477</strain>
    </source>
</reference>
<dbReference type="EC" id="1.13.11.29" evidence="7"/>
<proteinExistence type="inferred from homology"/>
<dbReference type="PIRSF" id="PIRSF006157">
    <property type="entry name" value="Doxgns_DODA"/>
    <property type="match status" value="1"/>
</dbReference>
<sequence length="297" mass="33576">MKRKAFIRALGLSILSTPSMTTLKELEKFSSNLKNTSLMPALFLGHGSPMNGIEDNEFVREFKKLGQQLDKPNAIIVVSAHWETFGTKVTAMENPPTIHDFGGFPKELYEVQYPAPGNPKLAKDISQMLHPNYEVTLDHRWGLDHGSWTVVKHIFPNADVPIIQLSLNKSYTPKDHFQLAQQLQKLRSKGVLIVGSGNMVHNLRQVAWDKISENYGYDWALEARNKMNQWILDGNSEELINYRSHGKAFDLAIPTPEHFLPLLYTLGLRNEKDEVSLFNDVPLAGSLSMTSVKLSHE</sequence>
<comment type="similarity">
    <text evidence="2">Belongs to the DODA-type extradiol aromatic ring-opening dioxygenase family.</text>
</comment>
<protein>
    <submittedName>
        <fullName evidence="7">4,5-DOPA dioxygenase extradiol</fullName>
        <ecNumber evidence="7">1.13.11.29</ecNumber>
    </submittedName>
</protein>
<organism evidence="7 8">
    <name type="scientific">Euzebyella saccharophila</name>
    <dbReference type="NCBI Taxonomy" id="679664"/>
    <lineage>
        <taxon>Bacteria</taxon>
        <taxon>Pseudomonadati</taxon>
        <taxon>Bacteroidota</taxon>
        <taxon>Flavobacteriia</taxon>
        <taxon>Flavobacteriales</taxon>
        <taxon>Flavobacteriaceae</taxon>
        <taxon>Euzebyella</taxon>
    </lineage>
</organism>
<evidence type="ECO:0000256" key="1">
    <source>
        <dbReference type="ARBA" id="ARBA00001947"/>
    </source>
</evidence>
<evidence type="ECO:0000259" key="6">
    <source>
        <dbReference type="Pfam" id="PF02900"/>
    </source>
</evidence>
<evidence type="ECO:0000256" key="5">
    <source>
        <dbReference type="ARBA" id="ARBA00023002"/>
    </source>
</evidence>
<keyword evidence="4" id="KW-0862">Zinc</keyword>
<dbReference type="InterPro" id="IPR004183">
    <property type="entry name" value="Xdiol_dOase_suB"/>
</dbReference>
<dbReference type="GO" id="GO:0050297">
    <property type="term" value="F:stizolobate synthase activity"/>
    <property type="evidence" value="ECO:0007669"/>
    <property type="project" value="UniProtKB-EC"/>
</dbReference>
<accession>A0ABV8JTH7</accession>
<dbReference type="Pfam" id="PF02900">
    <property type="entry name" value="LigB"/>
    <property type="match status" value="1"/>
</dbReference>
<dbReference type="EMBL" id="JBHSAW010000022">
    <property type="protein sequence ID" value="MFC4097557.1"/>
    <property type="molecule type" value="Genomic_DNA"/>
</dbReference>
<comment type="caution">
    <text evidence="7">The sequence shown here is derived from an EMBL/GenBank/DDBJ whole genome shotgun (WGS) entry which is preliminary data.</text>
</comment>
<evidence type="ECO:0000256" key="2">
    <source>
        <dbReference type="ARBA" id="ARBA00007581"/>
    </source>
</evidence>
<name>A0ABV8JTH7_9FLAO</name>
<evidence type="ECO:0000256" key="3">
    <source>
        <dbReference type="ARBA" id="ARBA00022723"/>
    </source>
</evidence>
<dbReference type="CDD" id="cd07363">
    <property type="entry name" value="45_DOPA_Dioxygenase"/>
    <property type="match status" value="1"/>
</dbReference>
<evidence type="ECO:0000313" key="8">
    <source>
        <dbReference type="Proteomes" id="UP001595814"/>
    </source>
</evidence>
<dbReference type="NCBIfam" id="NF007914">
    <property type="entry name" value="PRK10628.1"/>
    <property type="match status" value="1"/>
</dbReference>
<keyword evidence="3" id="KW-0479">Metal-binding</keyword>
<keyword evidence="8" id="KW-1185">Reference proteome</keyword>